<dbReference type="PANTHER" id="PTHR42878:SF7">
    <property type="entry name" value="SENSOR HISTIDINE KINASE GLRK"/>
    <property type="match status" value="1"/>
</dbReference>
<dbReference type="GO" id="GO:0005524">
    <property type="term" value="F:ATP binding"/>
    <property type="evidence" value="ECO:0007669"/>
    <property type="project" value="UniProtKB-KW"/>
</dbReference>
<dbReference type="InterPro" id="IPR036097">
    <property type="entry name" value="HisK_dim/P_sf"/>
</dbReference>
<dbReference type="SUPFAM" id="SSF47384">
    <property type="entry name" value="Homodimeric domain of signal transducing histidine kinase"/>
    <property type="match status" value="1"/>
</dbReference>
<evidence type="ECO:0000313" key="12">
    <source>
        <dbReference type="Proteomes" id="UP000824048"/>
    </source>
</evidence>
<name>A0A9D2EPI0_9FIRM</name>
<evidence type="ECO:0000256" key="3">
    <source>
        <dbReference type="ARBA" id="ARBA00012438"/>
    </source>
</evidence>
<dbReference type="InterPro" id="IPR050351">
    <property type="entry name" value="BphY/WalK/GraS-like"/>
</dbReference>
<keyword evidence="8" id="KW-0902">Two-component regulatory system</keyword>
<feature type="transmembrane region" description="Helical" evidence="9">
    <location>
        <begin position="12"/>
        <end position="35"/>
    </location>
</feature>
<dbReference type="GO" id="GO:0000155">
    <property type="term" value="F:phosphorelay sensor kinase activity"/>
    <property type="evidence" value="ECO:0007669"/>
    <property type="project" value="InterPro"/>
</dbReference>
<dbReference type="PROSITE" id="PS50109">
    <property type="entry name" value="HIS_KIN"/>
    <property type="match status" value="1"/>
</dbReference>
<comment type="caution">
    <text evidence="11">The sequence shown here is derived from an EMBL/GenBank/DDBJ whole genome shotgun (WGS) entry which is preliminary data.</text>
</comment>
<comment type="subcellular location">
    <subcellularLocation>
        <location evidence="2">Membrane</location>
    </subcellularLocation>
</comment>
<dbReference type="SMART" id="SM00388">
    <property type="entry name" value="HisKA"/>
    <property type="match status" value="1"/>
</dbReference>
<keyword evidence="9" id="KW-0472">Membrane</keyword>
<evidence type="ECO:0000313" key="11">
    <source>
        <dbReference type="EMBL" id="HIZ41125.1"/>
    </source>
</evidence>
<keyword evidence="4" id="KW-0808">Transferase</keyword>
<keyword evidence="9" id="KW-1133">Transmembrane helix</keyword>
<dbReference type="InterPro" id="IPR036890">
    <property type="entry name" value="HATPase_C_sf"/>
</dbReference>
<dbReference type="GO" id="GO:0030295">
    <property type="term" value="F:protein kinase activator activity"/>
    <property type="evidence" value="ECO:0007669"/>
    <property type="project" value="TreeGrafter"/>
</dbReference>
<reference evidence="11" key="2">
    <citation type="submission" date="2021-04" db="EMBL/GenBank/DDBJ databases">
        <authorList>
            <person name="Gilroy R."/>
        </authorList>
    </citation>
    <scope>NUCLEOTIDE SEQUENCE</scope>
    <source>
        <strain evidence="11">ChiSxjej1B13-11774</strain>
    </source>
</reference>
<keyword evidence="9" id="KW-0812">Transmembrane</keyword>
<protein>
    <recommendedName>
        <fullName evidence="3">histidine kinase</fullName>
        <ecNumber evidence="3">2.7.13.3</ecNumber>
    </recommendedName>
</protein>
<evidence type="ECO:0000256" key="4">
    <source>
        <dbReference type="ARBA" id="ARBA00022679"/>
    </source>
</evidence>
<keyword evidence="5" id="KW-0547">Nucleotide-binding</keyword>
<reference evidence="11" key="1">
    <citation type="journal article" date="2021" name="PeerJ">
        <title>Extensive microbial diversity within the chicken gut microbiome revealed by metagenomics and culture.</title>
        <authorList>
            <person name="Gilroy R."/>
            <person name="Ravi A."/>
            <person name="Getino M."/>
            <person name="Pursley I."/>
            <person name="Horton D.L."/>
            <person name="Alikhan N.F."/>
            <person name="Baker D."/>
            <person name="Gharbi K."/>
            <person name="Hall N."/>
            <person name="Watson M."/>
            <person name="Adriaenssens E.M."/>
            <person name="Foster-Nyarko E."/>
            <person name="Jarju S."/>
            <person name="Secka A."/>
            <person name="Antonio M."/>
            <person name="Oren A."/>
            <person name="Chaudhuri R.R."/>
            <person name="La Ragione R."/>
            <person name="Hildebrand F."/>
            <person name="Pallen M.J."/>
        </authorList>
    </citation>
    <scope>NUCLEOTIDE SEQUENCE</scope>
    <source>
        <strain evidence="11">ChiSxjej1B13-11774</strain>
    </source>
</reference>
<proteinExistence type="predicted"/>
<dbReference type="Pfam" id="PF00512">
    <property type="entry name" value="HisKA"/>
    <property type="match status" value="1"/>
</dbReference>
<dbReference type="CDD" id="cd00075">
    <property type="entry name" value="HATPase"/>
    <property type="match status" value="1"/>
</dbReference>
<evidence type="ECO:0000256" key="2">
    <source>
        <dbReference type="ARBA" id="ARBA00004370"/>
    </source>
</evidence>
<comment type="catalytic activity">
    <reaction evidence="1">
        <text>ATP + protein L-histidine = ADP + protein N-phospho-L-histidine.</text>
        <dbReference type="EC" id="2.7.13.3"/>
    </reaction>
</comment>
<keyword evidence="7" id="KW-0067">ATP-binding</keyword>
<evidence type="ECO:0000256" key="8">
    <source>
        <dbReference type="ARBA" id="ARBA00023012"/>
    </source>
</evidence>
<dbReference type="AlphaFoldDB" id="A0A9D2EPI0"/>
<dbReference type="InterPro" id="IPR003594">
    <property type="entry name" value="HATPase_dom"/>
</dbReference>
<dbReference type="Gene3D" id="3.30.565.10">
    <property type="entry name" value="Histidine kinase-like ATPase, C-terminal domain"/>
    <property type="match status" value="1"/>
</dbReference>
<accession>A0A9D2EPI0</accession>
<dbReference type="Proteomes" id="UP000824048">
    <property type="component" value="Unassembled WGS sequence"/>
</dbReference>
<dbReference type="InterPro" id="IPR003661">
    <property type="entry name" value="HisK_dim/P_dom"/>
</dbReference>
<feature type="domain" description="Histidine kinase" evidence="10">
    <location>
        <begin position="244"/>
        <end position="456"/>
    </location>
</feature>
<dbReference type="SUPFAM" id="SSF55874">
    <property type="entry name" value="ATPase domain of HSP90 chaperone/DNA topoisomerase II/histidine kinase"/>
    <property type="match status" value="1"/>
</dbReference>
<dbReference type="Gene3D" id="1.10.287.130">
    <property type="match status" value="1"/>
</dbReference>
<evidence type="ECO:0000259" key="10">
    <source>
        <dbReference type="PROSITE" id="PS50109"/>
    </source>
</evidence>
<evidence type="ECO:0000256" key="7">
    <source>
        <dbReference type="ARBA" id="ARBA00022840"/>
    </source>
</evidence>
<organism evidence="11 12">
    <name type="scientific">Candidatus Gemmiger excrementigallinarum</name>
    <dbReference type="NCBI Taxonomy" id="2838609"/>
    <lineage>
        <taxon>Bacteria</taxon>
        <taxon>Bacillati</taxon>
        <taxon>Bacillota</taxon>
        <taxon>Clostridia</taxon>
        <taxon>Eubacteriales</taxon>
        <taxon>Gemmiger</taxon>
    </lineage>
</organism>
<dbReference type="InterPro" id="IPR005467">
    <property type="entry name" value="His_kinase_dom"/>
</dbReference>
<dbReference type="GO" id="GO:0007234">
    <property type="term" value="P:osmosensory signaling via phosphorelay pathway"/>
    <property type="evidence" value="ECO:0007669"/>
    <property type="project" value="TreeGrafter"/>
</dbReference>
<dbReference type="Pfam" id="PF02518">
    <property type="entry name" value="HATPase_c"/>
    <property type="match status" value="1"/>
</dbReference>
<dbReference type="SMART" id="SM00387">
    <property type="entry name" value="HATPase_c"/>
    <property type="match status" value="1"/>
</dbReference>
<evidence type="ECO:0000256" key="9">
    <source>
        <dbReference type="SAM" id="Phobius"/>
    </source>
</evidence>
<dbReference type="PANTHER" id="PTHR42878">
    <property type="entry name" value="TWO-COMPONENT HISTIDINE KINASE"/>
    <property type="match status" value="1"/>
</dbReference>
<feature type="transmembrane region" description="Helical" evidence="9">
    <location>
        <begin position="156"/>
        <end position="178"/>
    </location>
</feature>
<evidence type="ECO:0000256" key="6">
    <source>
        <dbReference type="ARBA" id="ARBA00022777"/>
    </source>
</evidence>
<gene>
    <name evidence="11" type="ORF">H9811_01030</name>
</gene>
<keyword evidence="6 11" id="KW-0418">Kinase</keyword>
<dbReference type="EC" id="2.7.13.3" evidence="3"/>
<evidence type="ECO:0000256" key="1">
    <source>
        <dbReference type="ARBA" id="ARBA00000085"/>
    </source>
</evidence>
<evidence type="ECO:0000256" key="5">
    <source>
        <dbReference type="ARBA" id="ARBA00022741"/>
    </source>
</evidence>
<sequence>MKTFVRLIRRYVLLAVGLSLLLIMLALALIVWLGVRFGLVWQEQFSYSYIEVADHLQQDNDGQLVFTERDAEYWLQGYEWAMVLDDDGQVIWQYQLPKELEREYTAPEIAAFSRWYLEDYPVFCQVRDYGLLVLGTPKNSLWKYNFWTYPDLIEWVLYRGTTLMAGVLMLILALCLLFSWRGAKSLGVVSDGLDALAEGRTVQLTAQGFAGELAEKLNQTSAQIQRRNEIIQRRDNARTQWIAGVSHDIRTPLSLILGWAEQLRLDSALPEGARRKAGGIQEQSEKIRALVEDLNLTSKLQYGAQPLRCEPVHVGRLLRKLVVDFCNGPLADQCQVELKVQPSAETLELQADTALLARAFENILGNSVRHNPGPVCCTVTAEVQNKQLQVTLTDDGAGYPPAVLAVLRGEAAGDNAPHILGLHVVEQILQAHGGCATFRQNSPHGCKVLLVLPLSQ</sequence>
<dbReference type="GO" id="GO:0000156">
    <property type="term" value="F:phosphorelay response regulator activity"/>
    <property type="evidence" value="ECO:0007669"/>
    <property type="project" value="TreeGrafter"/>
</dbReference>
<dbReference type="EMBL" id="DXBP01000003">
    <property type="protein sequence ID" value="HIZ41125.1"/>
    <property type="molecule type" value="Genomic_DNA"/>
</dbReference>
<dbReference type="CDD" id="cd00082">
    <property type="entry name" value="HisKA"/>
    <property type="match status" value="1"/>
</dbReference>